<evidence type="ECO:0000313" key="3">
    <source>
        <dbReference type="EMBL" id="CCH63008.1"/>
    </source>
</evidence>
<dbReference type="GeneID" id="14498185"/>
<dbReference type="InParanoid" id="I2H9F6"/>
<dbReference type="RefSeq" id="XP_004182527.1">
    <property type="nucleotide sequence ID" value="XM_004182479.1"/>
</dbReference>
<keyword evidence="2" id="KW-0812">Transmembrane</keyword>
<keyword evidence="2" id="KW-0472">Membrane</keyword>
<organism evidence="3 4">
    <name type="scientific">Henningerozyma blattae (strain ATCC 34711 / CBS 6284 / DSM 70876 / NBRC 10599 / NRRL Y-10934 / UCD 77-7)</name>
    <name type="common">Yeast</name>
    <name type="synonym">Tetrapisispora blattae</name>
    <dbReference type="NCBI Taxonomy" id="1071380"/>
    <lineage>
        <taxon>Eukaryota</taxon>
        <taxon>Fungi</taxon>
        <taxon>Dikarya</taxon>
        <taxon>Ascomycota</taxon>
        <taxon>Saccharomycotina</taxon>
        <taxon>Saccharomycetes</taxon>
        <taxon>Saccharomycetales</taxon>
        <taxon>Saccharomycetaceae</taxon>
        <taxon>Henningerozyma</taxon>
    </lineage>
</organism>
<dbReference type="AlphaFoldDB" id="I2H9F6"/>
<keyword evidence="2" id="KW-1133">Transmembrane helix</keyword>
<evidence type="ECO:0000313" key="4">
    <source>
        <dbReference type="Proteomes" id="UP000002866"/>
    </source>
</evidence>
<sequence>MSSSTHPESKVSLLPETEKREEKKGGLQDSAKADLKTVPLEEFSFEEAPQPIKKPIFYRILAFFIYLIVGIFAVSITFSIIITLIVKVDFDSLTPEQKNEIDPSLISILKNSKLIFIWSSIANVINECSIIACCLFVVHCIPWNTKSAKTLIALAFSLIVSSGIYVHLLCDIMNPSDLATLMNPPQV</sequence>
<reference evidence="3 4" key="1">
    <citation type="journal article" date="2011" name="Proc. Natl. Acad. Sci. U.S.A.">
        <title>Evolutionary erosion of yeast sex chromosomes by mating-type switching accidents.</title>
        <authorList>
            <person name="Gordon J.L."/>
            <person name="Armisen D."/>
            <person name="Proux-Wera E."/>
            <person name="Oheigeartaigh S.S."/>
            <person name="Byrne K.P."/>
            <person name="Wolfe K.H."/>
        </authorList>
    </citation>
    <scope>NUCLEOTIDE SEQUENCE [LARGE SCALE GENOMIC DNA]</scope>
    <source>
        <strain evidence="4">ATCC 34711 / CBS 6284 / DSM 70876 / NBRC 10599 / NRRL Y-10934 / UCD 77-7</strain>
    </source>
</reference>
<feature type="transmembrane region" description="Helical" evidence="2">
    <location>
        <begin position="150"/>
        <end position="168"/>
    </location>
</feature>
<name>I2H9F6_HENB6</name>
<feature type="compositionally biased region" description="Basic and acidic residues" evidence="1">
    <location>
        <begin position="16"/>
        <end position="32"/>
    </location>
</feature>
<evidence type="ECO:0000256" key="1">
    <source>
        <dbReference type="SAM" id="MobiDB-lite"/>
    </source>
</evidence>
<protein>
    <submittedName>
        <fullName evidence="3">Uncharacterized protein</fullName>
    </submittedName>
</protein>
<proteinExistence type="predicted"/>
<feature type="region of interest" description="Disordered" evidence="1">
    <location>
        <begin position="1"/>
        <end position="32"/>
    </location>
</feature>
<dbReference type="HOGENOM" id="CLU_1448646_0_0_1"/>
<dbReference type="EMBL" id="HE806324">
    <property type="protein sequence ID" value="CCH63008.1"/>
    <property type="molecule type" value="Genomic_DNA"/>
</dbReference>
<gene>
    <name evidence="3" type="primary">TBLA0I03550</name>
    <name evidence="3" type="ORF">TBLA_0I03550</name>
</gene>
<accession>I2H9F6</accession>
<feature type="transmembrane region" description="Helical" evidence="2">
    <location>
        <begin position="60"/>
        <end position="86"/>
    </location>
</feature>
<evidence type="ECO:0000256" key="2">
    <source>
        <dbReference type="SAM" id="Phobius"/>
    </source>
</evidence>
<feature type="transmembrane region" description="Helical" evidence="2">
    <location>
        <begin position="115"/>
        <end position="138"/>
    </location>
</feature>
<keyword evidence="4" id="KW-1185">Reference proteome</keyword>
<dbReference type="KEGG" id="tbl:TBLA_0I03550"/>
<dbReference type="Proteomes" id="UP000002866">
    <property type="component" value="Chromosome 9"/>
</dbReference>